<protein>
    <submittedName>
        <fullName evidence="1">Uncharacterized protein</fullName>
    </submittedName>
</protein>
<keyword evidence="2" id="KW-1185">Reference proteome</keyword>
<reference evidence="2" key="1">
    <citation type="journal article" date="2019" name="Int. J. Syst. Evol. Microbiol.">
        <title>The Global Catalogue of Microorganisms (GCM) 10K type strain sequencing project: providing services to taxonomists for standard genome sequencing and annotation.</title>
        <authorList>
            <consortium name="The Broad Institute Genomics Platform"/>
            <consortium name="The Broad Institute Genome Sequencing Center for Infectious Disease"/>
            <person name="Wu L."/>
            <person name="Ma J."/>
        </authorList>
    </citation>
    <scope>NUCLEOTIDE SEQUENCE [LARGE SCALE GENOMIC DNA]</scope>
    <source>
        <strain evidence="2">KCTC 42473</strain>
    </source>
</reference>
<comment type="caution">
    <text evidence="1">The sequence shown here is derived from an EMBL/GenBank/DDBJ whole genome shotgun (WGS) entry which is preliminary data.</text>
</comment>
<dbReference type="RefSeq" id="WP_377758918.1">
    <property type="nucleotide sequence ID" value="NZ_JBHRXY010000001.1"/>
</dbReference>
<organism evidence="1 2">
    <name type="scientific">Paracoccus angustae</name>
    <dbReference type="NCBI Taxonomy" id="1671480"/>
    <lineage>
        <taxon>Bacteria</taxon>
        <taxon>Pseudomonadati</taxon>
        <taxon>Pseudomonadota</taxon>
        <taxon>Alphaproteobacteria</taxon>
        <taxon>Rhodobacterales</taxon>
        <taxon>Paracoccaceae</taxon>
        <taxon>Paracoccus</taxon>
    </lineage>
</organism>
<gene>
    <name evidence="1" type="ORF">ACFOM8_02280</name>
</gene>
<accession>A0ABV7TZW1</accession>
<dbReference type="Proteomes" id="UP001595539">
    <property type="component" value="Unassembled WGS sequence"/>
</dbReference>
<dbReference type="EMBL" id="JBHRXY010000001">
    <property type="protein sequence ID" value="MFC3628268.1"/>
    <property type="molecule type" value="Genomic_DNA"/>
</dbReference>
<name>A0ABV7TZW1_9RHOB</name>
<evidence type="ECO:0000313" key="2">
    <source>
        <dbReference type="Proteomes" id="UP001595539"/>
    </source>
</evidence>
<sequence length="116" mass="12810">MTDAPKPETREAYAVVGNTDRTEGRGQQIVLHICRIPATAYRLAKGQGVMGSDAWVTRCDLVKHGTAWFGPITVVEPTMEDENTQERMDEEEAAIEEARNLGLTDAQIAAIRRSKP</sequence>
<proteinExistence type="predicted"/>
<evidence type="ECO:0000313" key="1">
    <source>
        <dbReference type="EMBL" id="MFC3628268.1"/>
    </source>
</evidence>